<proteinExistence type="predicted"/>
<keyword evidence="2" id="KW-1185">Reference proteome</keyword>
<evidence type="ECO:0000313" key="1">
    <source>
        <dbReference type="EMBL" id="QXJ35540.1"/>
    </source>
</evidence>
<name>A0A8F5C249_9CREN</name>
<sequence>MEINVKTKLENHKEKVIPVNSLDDVSLYEIKGTINTFITGIRRRTEAYLV</sequence>
<evidence type="ECO:0000313" key="2">
    <source>
        <dbReference type="Proteomes" id="UP000694036"/>
    </source>
</evidence>
<dbReference type="EMBL" id="CP077713">
    <property type="protein sequence ID" value="QXJ35540.1"/>
    <property type="molecule type" value="Genomic_DNA"/>
</dbReference>
<dbReference type="AlphaFoldDB" id="A0A8F5C249"/>
<dbReference type="Proteomes" id="UP000694036">
    <property type="component" value="Chromosome"/>
</dbReference>
<gene>
    <name evidence="1" type="ORF">J5U22_02087</name>
</gene>
<accession>A0A8F5C249</accession>
<reference evidence="1 2" key="1">
    <citation type="journal article" date="2021" name="Environ. Microbiol.">
        <title>New insights into the diversity and evolution of the archaeal mobilome from three complete genomes of Saccharolobus shibatae.</title>
        <authorList>
            <person name="Medvedeva S."/>
            <person name="Brandt D."/>
            <person name="Cvirkaite-Krupovic V."/>
            <person name="Liu Y."/>
            <person name="Severinov K."/>
            <person name="Ishino S."/>
            <person name="Ishino Y."/>
            <person name="Prangishvili D."/>
            <person name="Kalinowski J."/>
            <person name="Krupovic M."/>
        </authorList>
    </citation>
    <scope>NUCLEOTIDE SEQUENCE [LARGE SCALE GENOMIC DNA]</scope>
    <source>
        <strain evidence="1 2">S38A</strain>
    </source>
</reference>
<protein>
    <submittedName>
        <fullName evidence="1">Uncharacterized protein</fullName>
    </submittedName>
</protein>
<organism evidence="1 2">
    <name type="scientific">Saccharolobus shibatae</name>
    <dbReference type="NCBI Taxonomy" id="2286"/>
    <lineage>
        <taxon>Archaea</taxon>
        <taxon>Thermoproteota</taxon>
        <taxon>Thermoprotei</taxon>
        <taxon>Sulfolobales</taxon>
        <taxon>Sulfolobaceae</taxon>
        <taxon>Saccharolobus</taxon>
    </lineage>
</organism>